<dbReference type="SUPFAM" id="SSF88946">
    <property type="entry name" value="Sigma2 domain of RNA polymerase sigma factors"/>
    <property type="match status" value="1"/>
</dbReference>
<dbReference type="InterPro" id="IPR013324">
    <property type="entry name" value="RNA_pol_sigma_r3/r4-like"/>
</dbReference>
<dbReference type="PROSITE" id="PS01063">
    <property type="entry name" value="SIGMA70_ECF"/>
    <property type="match status" value="1"/>
</dbReference>
<dbReference type="PANTHER" id="PTHR43133">
    <property type="entry name" value="RNA POLYMERASE ECF-TYPE SIGMA FACTO"/>
    <property type="match status" value="1"/>
</dbReference>
<dbReference type="InterPro" id="IPR014284">
    <property type="entry name" value="RNA_pol_sigma-70_dom"/>
</dbReference>
<dbReference type="Gene3D" id="1.10.10.10">
    <property type="entry name" value="Winged helix-like DNA-binding domain superfamily/Winged helix DNA-binding domain"/>
    <property type="match status" value="1"/>
</dbReference>
<gene>
    <name evidence="9" type="ORF">ACFSW7_10210</name>
</gene>
<dbReference type="Proteomes" id="UP001597492">
    <property type="component" value="Unassembled WGS sequence"/>
</dbReference>
<dbReference type="Gene3D" id="1.10.1740.10">
    <property type="match status" value="1"/>
</dbReference>
<keyword evidence="10" id="KW-1185">Reference proteome</keyword>
<dbReference type="InterPro" id="IPR000838">
    <property type="entry name" value="RNA_pol_sigma70_ECF_CS"/>
</dbReference>
<dbReference type="InterPro" id="IPR036388">
    <property type="entry name" value="WH-like_DNA-bd_sf"/>
</dbReference>
<keyword evidence="4 6" id="KW-0238">DNA-binding</keyword>
<keyword evidence="2 6" id="KW-0805">Transcription regulation</keyword>
<evidence type="ECO:0000259" key="8">
    <source>
        <dbReference type="Pfam" id="PF08281"/>
    </source>
</evidence>
<evidence type="ECO:0000256" key="6">
    <source>
        <dbReference type="RuleBase" id="RU000716"/>
    </source>
</evidence>
<keyword evidence="3 6" id="KW-0731">Sigma factor</keyword>
<name>A0ABW5UYF6_9MICO</name>
<comment type="caution">
    <text evidence="9">The sequence shown here is derived from an EMBL/GenBank/DDBJ whole genome shotgun (WGS) entry which is preliminary data.</text>
</comment>
<dbReference type="InterPro" id="IPR013249">
    <property type="entry name" value="RNA_pol_sigma70_r4_t2"/>
</dbReference>
<dbReference type="InterPro" id="IPR013325">
    <property type="entry name" value="RNA_pol_sigma_r2"/>
</dbReference>
<dbReference type="Pfam" id="PF04542">
    <property type="entry name" value="Sigma70_r2"/>
    <property type="match status" value="1"/>
</dbReference>
<feature type="domain" description="RNA polymerase sigma-70 region 2" evidence="7">
    <location>
        <begin position="33"/>
        <end position="99"/>
    </location>
</feature>
<evidence type="ECO:0000313" key="9">
    <source>
        <dbReference type="EMBL" id="MFD2758747.1"/>
    </source>
</evidence>
<dbReference type="SUPFAM" id="SSF88659">
    <property type="entry name" value="Sigma3 and sigma4 domains of RNA polymerase sigma factors"/>
    <property type="match status" value="1"/>
</dbReference>
<organism evidence="9 10">
    <name type="scientific">Gulosibacter faecalis</name>
    <dbReference type="NCBI Taxonomy" id="272240"/>
    <lineage>
        <taxon>Bacteria</taxon>
        <taxon>Bacillati</taxon>
        <taxon>Actinomycetota</taxon>
        <taxon>Actinomycetes</taxon>
        <taxon>Micrococcales</taxon>
        <taxon>Microbacteriaceae</taxon>
        <taxon>Gulosibacter</taxon>
    </lineage>
</organism>
<comment type="similarity">
    <text evidence="1 6">Belongs to the sigma-70 factor family. ECF subfamily.</text>
</comment>
<dbReference type="NCBIfam" id="TIGR02937">
    <property type="entry name" value="sigma70-ECF"/>
    <property type="match status" value="1"/>
</dbReference>
<dbReference type="Pfam" id="PF08281">
    <property type="entry name" value="Sigma70_r4_2"/>
    <property type="match status" value="1"/>
</dbReference>
<keyword evidence="5 6" id="KW-0804">Transcription</keyword>
<dbReference type="CDD" id="cd06171">
    <property type="entry name" value="Sigma70_r4"/>
    <property type="match status" value="1"/>
</dbReference>
<evidence type="ECO:0000313" key="10">
    <source>
        <dbReference type="Proteomes" id="UP001597492"/>
    </source>
</evidence>
<proteinExistence type="inferred from homology"/>
<dbReference type="InterPro" id="IPR039425">
    <property type="entry name" value="RNA_pol_sigma-70-like"/>
</dbReference>
<evidence type="ECO:0000256" key="1">
    <source>
        <dbReference type="ARBA" id="ARBA00010641"/>
    </source>
</evidence>
<feature type="domain" description="RNA polymerase sigma factor 70 region 4 type 2" evidence="8">
    <location>
        <begin position="131"/>
        <end position="182"/>
    </location>
</feature>
<evidence type="ECO:0000259" key="7">
    <source>
        <dbReference type="Pfam" id="PF04542"/>
    </source>
</evidence>
<dbReference type="InterPro" id="IPR007627">
    <property type="entry name" value="RNA_pol_sigma70_r2"/>
</dbReference>
<accession>A0ABW5UYF6</accession>
<evidence type="ECO:0000256" key="3">
    <source>
        <dbReference type="ARBA" id="ARBA00023082"/>
    </source>
</evidence>
<dbReference type="PANTHER" id="PTHR43133:SF8">
    <property type="entry name" value="RNA POLYMERASE SIGMA FACTOR HI_1459-RELATED"/>
    <property type="match status" value="1"/>
</dbReference>
<evidence type="ECO:0000256" key="5">
    <source>
        <dbReference type="ARBA" id="ARBA00023163"/>
    </source>
</evidence>
<dbReference type="RefSeq" id="WP_019619122.1">
    <property type="nucleotide sequence ID" value="NZ_JBHUNE010000007.1"/>
</dbReference>
<evidence type="ECO:0000256" key="2">
    <source>
        <dbReference type="ARBA" id="ARBA00023015"/>
    </source>
</evidence>
<evidence type="ECO:0000256" key="4">
    <source>
        <dbReference type="ARBA" id="ARBA00023125"/>
    </source>
</evidence>
<reference evidence="10" key="1">
    <citation type="journal article" date="2019" name="Int. J. Syst. Evol. Microbiol.">
        <title>The Global Catalogue of Microorganisms (GCM) 10K type strain sequencing project: providing services to taxonomists for standard genome sequencing and annotation.</title>
        <authorList>
            <consortium name="The Broad Institute Genomics Platform"/>
            <consortium name="The Broad Institute Genome Sequencing Center for Infectious Disease"/>
            <person name="Wu L."/>
            <person name="Ma J."/>
        </authorList>
    </citation>
    <scope>NUCLEOTIDE SEQUENCE [LARGE SCALE GENOMIC DNA]</scope>
    <source>
        <strain evidence="10">TISTR 1514</strain>
    </source>
</reference>
<protein>
    <recommendedName>
        <fullName evidence="6">RNA polymerase sigma factor</fullName>
    </recommendedName>
</protein>
<sequence>MESSARASSLADAEDSIVAGRAADGDTAAFAVLVRRYTPMMRAYAGRILPGSAEVDDVVQDAFITAWQRLGELDDLAKVKSWLMRIVGRRSIDRLRAAKPSAELDSVAAEASAPAHAGPAKVAEANAEAAALAAVLQELPDEQRICWVLRSIGGNSYDEIATEMGLPVSTVRGILSRARKHIIVRMEEWR</sequence>
<dbReference type="EMBL" id="JBHUNE010000007">
    <property type="protein sequence ID" value="MFD2758747.1"/>
    <property type="molecule type" value="Genomic_DNA"/>
</dbReference>